<reference evidence="12 13" key="1">
    <citation type="submission" date="2013-06" db="EMBL/GenBank/DDBJ databases">
        <title>Draft genome sequence of Thauera terpenica.</title>
        <authorList>
            <person name="Liu B."/>
            <person name="Frostegard A.H."/>
            <person name="Shapleigh J.P."/>
        </authorList>
    </citation>
    <scope>NUCLEOTIDE SEQUENCE [LARGE SCALE GENOMIC DNA]</scope>
    <source>
        <strain evidence="12 13">58Eu</strain>
    </source>
</reference>
<feature type="transmembrane region" description="Helical" evidence="10">
    <location>
        <begin position="274"/>
        <end position="292"/>
    </location>
</feature>
<dbReference type="PRINTS" id="PR01806">
    <property type="entry name" value="VIRFACTRMVIN"/>
</dbReference>
<feature type="transmembrane region" description="Helical" evidence="10">
    <location>
        <begin position="483"/>
        <end position="503"/>
    </location>
</feature>
<dbReference type="GO" id="GO:0009252">
    <property type="term" value="P:peptidoglycan biosynthetic process"/>
    <property type="evidence" value="ECO:0007669"/>
    <property type="project" value="UniProtKB-UniRule"/>
</dbReference>
<dbReference type="OrthoDB" id="9816572at2"/>
<dbReference type="PANTHER" id="PTHR47019">
    <property type="entry name" value="LIPID II FLIPPASE MURJ"/>
    <property type="match status" value="1"/>
</dbReference>
<dbReference type="EMBL" id="ATJV01000048">
    <property type="protein sequence ID" value="EPZ15903.1"/>
    <property type="molecule type" value="Genomic_DNA"/>
</dbReference>
<comment type="similarity">
    <text evidence="9 10 11">Belongs to the MurJ/MviN family.</text>
</comment>
<keyword evidence="2 10" id="KW-1003">Cell membrane</keyword>
<keyword evidence="3 10" id="KW-0812">Transmembrane</keyword>
<dbReference type="CDD" id="cd13123">
    <property type="entry name" value="MATE_MurJ_like"/>
    <property type="match status" value="1"/>
</dbReference>
<dbReference type="GO" id="GO:0005886">
    <property type="term" value="C:plasma membrane"/>
    <property type="evidence" value="ECO:0007669"/>
    <property type="project" value="UniProtKB-SubCell"/>
</dbReference>
<comment type="function">
    <text evidence="8 10 11">Involved in peptidoglycan biosynthesis. Transports lipid-linked peptidoglycan precursors from the inner to the outer leaflet of the cytoplasmic membrane.</text>
</comment>
<feature type="transmembrane region" description="Helical" evidence="10">
    <location>
        <begin position="134"/>
        <end position="154"/>
    </location>
</feature>
<dbReference type="Proteomes" id="UP000015455">
    <property type="component" value="Unassembled WGS sequence"/>
</dbReference>
<comment type="caution">
    <text evidence="12">The sequence shown here is derived from an EMBL/GenBank/DDBJ whole genome shotgun (WGS) entry which is preliminary data.</text>
</comment>
<feature type="transmembrane region" description="Helical" evidence="10">
    <location>
        <begin position="229"/>
        <end position="254"/>
    </location>
</feature>
<dbReference type="GO" id="GO:0008360">
    <property type="term" value="P:regulation of cell shape"/>
    <property type="evidence" value="ECO:0007669"/>
    <property type="project" value="UniProtKB-UniRule"/>
</dbReference>
<keyword evidence="10 11" id="KW-0813">Transport</keyword>
<evidence type="ECO:0000313" key="12">
    <source>
        <dbReference type="EMBL" id="EPZ15903.1"/>
    </source>
</evidence>
<evidence type="ECO:0000256" key="2">
    <source>
        <dbReference type="ARBA" id="ARBA00022475"/>
    </source>
</evidence>
<keyword evidence="4 10" id="KW-0133">Cell shape</keyword>
<evidence type="ECO:0000256" key="9">
    <source>
        <dbReference type="ARBA" id="ARBA00061532"/>
    </source>
</evidence>
<dbReference type="eggNOG" id="COG0728">
    <property type="taxonomic scope" value="Bacteria"/>
</dbReference>
<dbReference type="InterPro" id="IPR004268">
    <property type="entry name" value="MurJ"/>
</dbReference>
<dbReference type="GO" id="GO:0015648">
    <property type="term" value="F:lipid-linked peptidoglycan transporter activity"/>
    <property type="evidence" value="ECO:0007669"/>
    <property type="project" value="UniProtKB-UniRule"/>
</dbReference>
<keyword evidence="6 10" id="KW-1133">Transmembrane helix</keyword>
<evidence type="ECO:0000256" key="1">
    <source>
        <dbReference type="ARBA" id="ARBA00004651"/>
    </source>
</evidence>
<dbReference type="PIRSF" id="PIRSF002869">
    <property type="entry name" value="MviN"/>
    <property type="match status" value="1"/>
</dbReference>
<keyword evidence="10 11" id="KW-0961">Cell wall biogenesis/degradation</keyword>
<dbReference type="PATRIC" id="fig|1348657.5.peg.1309"/>
<evidence type="ECO:0000256" key="8">
    <source>
        <dbReference type="ARBA" id="ARBA00060041"/>
    </source>
</evidence>
<sequence length="513" mass="55268">MNLLRALATVSGMTLLSRILGFVRDFVIARAFGAGIATDAFFVAFRLPNLLRRMFAEGAFSQAFVPILAEYKNRQGAEATHTLVNRVATLLGLIVAVVAALGALAAPLIIYLSAPGFSTDPGKFELTVELTRITFPYIFFMSLVALAGGVLNTWSRFAIPAFTPVLLNLSFIAMALFAAPYFEPPVLALAWAVFIGGVLQLLLQIRPLWKIGMMPRFDLNLSDPGVRRIMKLMAPAILGVSVSQISLLINTIFASFLASGSVSWLYYADRLMEFPAGLLGVALGTILLPSLSRLHADDKAGEFSSLLDWGLRLTLMLTLPAALGLALLAVPLVATLFNYGAFGATDVMQTRSALIAYSVGLAGLILVKVLAPGFYARQDIRTPVKIALLTLLATQLMNVLFVFVLPLRHAGLALSIGLASCLNAGLLYRGLRLRGVYLPQAGWTRFLLKLLAALVVMAGVLWFGAGPDHLWVEIGGLARGLRLTAVVGAGALAYFLTLFVLGFRPRDFRRRGA</sequence>
<feature type="transmembrane region" description="Helical" evidence="10">
    <location>
        <begin position="386"/>
        <end position="405"/>
    </location>
</feature>
<gene>
    <name evidence="10" type="primary">murJ</name>
    <name evidence="12" type="ORF">M622_01670</name>
</gene>
<dbReference type="PANTHER" id="PTHR47019:SF1">
    <property type="entry name" value="LIPID II FLIPPASE MURJ"/>
    <property type="match status" value="1"/>
</dbReference>
<dbReference type="RefSeq" id="WP_021248742.1">
    <property type="nucleotide sequence ID" value="NZ_ATJV01000048.1"/>
</dbReference>
<feature type="transmembrane region" description="Helical" evidence="10">
    <location>
        <begin position="188"/>
        <end position="209"/>
    </location>
</feature>
<feature type="transmembrane region" description="Helical" evidence="10">
    <location>
        <begin position="354"/>
        <end position="374"/>
    </location>
</feature>
<dbReference type="STRING" id="1348657.M622_01670"/>
<dbReference type="InterPro" id="IPR051050">
    <property type="entry name" value="Lipid_II_flippase_MurJ/MviN"/>
</dbReference>
<dbReference type="UniPathway" id="UPA00219"/>
<protein>
    <recommendedName>
        <fullName evidence="10">Probable lipid II flippase MurJ</fullName>
    </recommendedName>
</protein>
<name>T0AZ77_9RHOO</name>
<evidence type="ECO:0000256" key="5">
    <source>
        <dbReference type="ARBA" id="ARBA00022984"/>
    </source>
</evidence>
<dbReference type="NCBIfam" id="TIGR01695">
    <property type="entry name" value="murJ_mviN"/>
    <property type="match status" value="1"/>
</dbReference>
<dbReference type="Pfam" id="PF03023">
    <property type="entry name" value="MurJ"/>
    <property type="match status" value="1"/>
</dbReference>
<dbReference type="HAMAP" id="MF_02078">
    <property type="entry name" value="MurJ_MviN"/>
    <property type="match status" value="1"/>
</dbReference>
<keyword evidence="7 10" id="KW-0472">Membrane</keyword>
<evidence type="ECO:0000256" key="10">
    <source>
        <dbReference type="HAMAP-Rule" id="MF_02078"/>
    </source>
</evidence>
<keyword evidence="5 10" id="KW-0573">Peptidoglycan synthesis</keyword>
<dbReference type="GO" id="GO:0034204">
    <property type="term" value="P:lipid translocation"/>
    <property type="evidence" value="ECO:0007669"/>
    <property type="project" value="TreeGrafter"/>
</dbReference>
<comment type="pathway">
    <text evidence="10">Cell wall biogenesis; peptidoglycan biosynthesis.</text>
</comment>
<keyword evidence="10" id="KW-0997">Cell inner membrane</keyword>
<evidence type="ECO:0000256" key="3">
    <source>
        <dbReference type="ARBA" id="ARBA00022692"/>
    </source>
</evidence>
<feature type="transmembrane region" description="Helical" evidence="10">
    <location>
        <begin position="90"/>
        <end position="114"/>
    </location>
</feature>
<evidence type="ECO:0000256" key="11">
    <source>
        <dbReference type="PIRNR" id="PIRNR002869"/>
    </source>
</evidence>
<organism evidence="12 13">
    <name type="scientific">Thauera terpenica 58Eu</name>
    <dbReference type="NCBI Taxonomy" id="1348657"/>
    <lineage>
        <taxon>Bacteria</taxon>
        <taxon>Pseudomonadati</taxon>
        <taxon>Pseudomonadota</taxon>
        <taxon>Betaproteobacteria</taxon>
        <taxon>Rhodocyclales</taxon>
        <taxon>Zoogloeaceae</taxon>
        <taxon>Thauera</taxon>
    </lineage>
</organism>
<feature type="transmembrane region" description="Helical" evidence="10">
    <location>
        <begin position="443"/>
        <end position="463"/>
    </location>
</feature>
<evidence type="ECO:0000256" key="4">
    <source>
        <dbReference type="ARBA" id="ARBA00022960"/>
    </source>
</evidence>
<feature type="transmembrane region" description="Helical" evidence="10">
    <location>
        <begin position="31"/>
        <end position="47"/>
    </location>
</feature>
<evidence type="ECO:0000256" key="7">
    <source>
        <dbReference type="ARBA" id="ARBA00023136"/>
    </source>
</evidence>
<comment type="subcellular location">
    <subcellularLocation>
        <location evidence="10">Cell inner membrane</location>
        <topology evidence="10">Multi-pass membrane protein</topology>
    </subcellularLocation>
    <subcellularLocation>
        <location evidence="1">Cell membrane</location>
        <topology evidence="1">Multi-pass membrane protein</topology>
    </subcellularLocation>
</comment>
<proteinExistence type="inferred from homology"/>
<keyword evidence="13" id="KW-1185">Reference proteome</keyword>
<feature type="transmembrane region" description="Helical" evidence="10">
    <location>
        <begin position="161"/>
        <end position="182"/>
    </location>
</feature>
<evidence type="ECO:0000313" key="13">
    <source>
        <dbReference type="Proteomes" id="UP000015455"/>
    </source>
</evidence>
<evidence type="ECO:0000256" key="6">
    <source>
        <dbReference type="ARBA" id="ARBA00022989"/>
    </source>
</evidence>
<accession>T0AZ77</accession>
<feature type="transmembrane region" description="Helical" evidence="10">
    <location>
        <begin position="313"/>
        <end position="334"/>
    </location>
</feature>
<dbReference type="AlphaFoldDB" id="T0AZ77"/>
<feature type="transmembrane region" description="Helical" evidence="10">
    <location>
        <begin position="411"/>
        <end position="431"/>
    </location>
</feature>
<dbReference type="GO" id="GO:0071555">
    <property type="term" value="P:cell wall organization"/>
    <property type="evidence" value="ECO:0007669"/>
    <property type="project" value="UniProtKB-UniRule"/>
</dbReference>